<evidence type="ECO:0000256" key="1">
    <source>
        <dbReference type="SAM" id="MobiDB-lite"/>
    </source>
</evidence>
<organism evidence="3 4">
    <name type="scientific">Aspergillus udagawae</name>
    <dbReference type="NCBI Taxonomy" id="91492"/>
    <lineage>
        <taxon>Eukaryota</taxon>
        <taxon>Fungi</taxon>
        <taxon>Dikarya</taxon>
        <taxon>Ascomycota</taxon>
        <taxon>Pezizomycotina</taxon>
        <taxon>Eurotiomycetes</taxon>
        <taxon>Eurotiomycetidae</taxon>
        <taxon>Eurotiales</taxon>
        <taxon>Aspergillaceae</taxon>
        <taxon>Aspergillus</taxon>
        <taxon>Aspergillus subgen. Fumigati</taxon>
    </lineage>
</organism>
<protein>
    <submittedName>
        <fullName evidence="3">Uncharacterized protein</fullName>
    </submittedName>
</protein>
<comment type="caution">
    <text evidence="3">The sequence shown here is derived from an EMBL/GenBank/DDBJ whole genome shotgun (WGS) entry which is preliminary data.</text>
</comment>
<keyword evidence="2" id="KW-0472">Membrane</keyword>
<name>A0A8H3NLT4_9EURO</name>
<gene>
    <name evidence="3" type="ORF">IFM46972_04907</name>
</gene>
<evidence type="ECO:0000256" key="2">
    <source>
        <dbReference type="SAM" id="Phobius"/>
    </source>
</evidence>
<sequence>MEDLALYANLFMLFGLMYIILAEPRKKVASEKCTCQYPDCQHRNPCRTDGEVTNPPTLKSDVPKPPPVTDPSIIDYYYHYCCYYHNYHYPNYYQTDSEDRNPPPLTTGGVESDTSHSSPYPNACQDYDDVPEPPPATDPSIVYYYYYFYSYYYFYHYPDVLQTNSEVTNPPSSTTESSRHVTNRARRSGHQKKRPNEHRSSQGLYLEICLHDQLGIQNTSADQSGQVTLSVSA</sequence>
<keyword evidence="2" id="KW-0812">Transmembrane</keyword>
<evidence type="ECO:0000313" key="4">
    <source>
        <dbReference type="Proteomes" id="UP000465221"/>
    </source>
</evidence>
<accession>A0A8H3NLT4</accession>
<reference evidence="3 4" key="1">
    <citation type="submission" date="2020-01" db="EMBL/GenBank/DDBJ databases">
        <title>Draft genome sequence of Aspergillus udagawae IFM 46972.</title>
        <authorList>
            <person name="Takahashi H."/>
            <person name="Yaguchi T."/>
        </authorList>
    </citation>
    <scope>NUCLEOTIDE SEQUENCE [LARGE SCALE GENOMIC DNA]</scope>
    <source>
        <strain evidence="3 4">IFM 46972</strain>
    </source>
</reference>
<feature type="region of interest" description="Disordered" evidence="1">
    <location>
        <begin position="95"/>
        <end position="132"/>
    </location>
</feature>
<feature type="region of interest" description="Disordered" evidence="1">
    <location>
        <begin position="166"/>
        <end position="200"/>
    </location>
</feature>
<feature type="compositionally biased region" description="Polar residues" evidence="1">
    <location>
        <begin position="166"/>
        <end position="176"/>
    </location>
</feature>
<dbReference type="EMBL" id="BLKC01000028">
    <property type="protein sequence ID" value="GFF36473.1"/>
    <property type="molecule type" value="Genomic_DNA"/>
</dbReference>
<feature type="compositionally biased region" description="Basic residues" evidence="1">
    <location>
        <begin position="181"/>
        <end position="196"/>
    </location>
</feature>
<feature type="transmembrane region" description="Helical" evidence="2">
    <location>
        <begin position="6"/>
        <end position="22"/>
    </location>
</feature>
<keyword evidence="2" id="KW-1133">Transmembrane helix</keyword>
<evidence type="ECO:0000313" key="3">
    <source>
        <dbReference type="EMBL" id="GFF36473.1"/>
    </source>
</evidence>
<proteinExistence type="predicted"/>
<dbReference type="Proteomes" id="UP000465221">
    <property type="component" value="Unassembled WGS sequence"/>
</dbReference>
<dbReference type="AlphaFoldDB" id="A0A8H3NLT4"/>